<dbReference type="AlphaFoldDB" id="A0A830B1M7"/>
<dbReference type="EMBL" id="BMAC01000031">
    <property type="protein sequence ID" value="GFP81520.1"/>
    <property type="molecule type" value="Genomic_DNA"/>
</dbReference>
<accession>A0A830B1M7</accession>
<evidence type="ECO:0000259" key="3">
    <source>
        <dbReference type="Pfam" id="PF04884"/>
    </source>
</evidence>
<dbReference type="Pfam" id="PF04884">
    <property type="entry name" value="UVB_sens_prot"/>
    <property type="match status" value="1"/>
</dbReference>
<feature type="region of interest" description="Disordered" evidence="2">
    <location>
        <begin position="1"/>
        <end position="31"/>
    </location>
</feature>
<protein>
    <submittedName>
        <fullName evidence="4">Protein root UVB sensitive 1 chloroplastic</fullName>
    </submittedName>
</protein>
<comment type="similarity">
    <text evidence="1">Belongs to the RUS1 family.</text>
</comment>
<gene>
    <name evidence="4" type="ORF">PHJA_000295300</name>
</gene>
<reference evidence="4" key="1">
    <citation type="submission" date="2020-07" db="EMBL/GenBank/DDBJ databases">
        <title>Ethylene signaling mediates host invasion by parasitic plants.</title>
        <authorList>
            <person name="Yoshida S."/>
        </authorList>
    </citation>
    <scope>NUCLEOTIDE SEQUENCE</scope>
    <source>
        <strain evidence="4">Okayama</strain>
    </source>
</reference>
<dbReference type="PANTHER" id="PTHR12770:SF22">
    <property type="entry name" value="PROTEIN ROOT UVB SENSITIVE 1, CHLOROPLASTIC"/>
    <property type="match status" value="1"/>
</dbReference>
<proteinExistence type="inferred from homology"/>
<dbReference type="InterPro" id="IPR006968">
    <property type="entry name" value="RUS_fam"/>
</dbReference>
<dbReference type="OrthoDB" id="364779at2759"/>
<comment type="caution">
    <text evidence="4">The sequence shown here is derived from an EMBL/GenBank/DDBJ whole genome shotgun (WGS) entry which is preliminary data.</text>
</comment>
<feature type="domain" description="Protein root UVB sensitive/RUS" evidence="3">
    <location>
        <begin position="306"/>
        <end position="537"/>
    </location>
</feature>
<dbReference type="Proteomes" id="UP000653305">
    <property type="component" value="Unassembled WGS sequence"/>
</dbReference>
<keyword evidence="5" id="KW-1185">Reference proteome</keyword>
<feature type="compositionally biased region" description="Low complexity" evidence="2">
    <location>
        <begin position="15"/>
        <end position="29"/>
    </location>
</feature>
<evidence type="ECO:0000313" key="5">
    <source>
        <dbReference type="Proteomes" id="UP000653305"/>
    </source>
</evidence>
<feature type="compositionally biased region" description="Polar residues" evidence="2">
    <location>
        <begin position="1"/>
        <end position="10"/>
    </location>
</feature>
<dbReference type="GO" id="GO:0032502">
    <property type="term" value="P:developmental process"/>
    <property type="evidence" value="ECO:0007669"/>
    <property type="project" value="TreeGrafter"/>
</dbReference>
<name>A0A830B1M7_9LAMI</name>
<evidence type="ECO:0000313" key="4">
    <source>
        <dbReference type="EMBL" id="GFP81520.1"/>
    </source>
</evidence>
<dbReference type="GO" id="GO:0010224">
    <property type="term" value="P:response to UV-B"/>
    <property type="evidence" value="ECO:0007669"/>
    <property type="project" value="TreeGrafter"/>
</dbReference>
<sequence length="717" mass="77701">MMTELATTAGDSGDTTKVAAVGATPTTTARDSCERSIPTTQACRWSNKFLVNKYYRLMDLSKVEPSQILGATTTHAAVMGCSAACNHFSLPPPPSSTTTTTLSDVNATRLIAPSFRHHRTDKRLNLHVQAHKPSRFSHSTPLSYSASPLHCSISYEDCGGGDGGGGKGGGDGGGGKGGDGGGGDHWSNNFFNFDRNTFFLVPFHFVLGNEEGSYSISLPRHVYLILISVSASLSCFVFSSSAARAKTEDLSDNHDEILFEIRGGKRVELAPDYSKDEFIVPENLWSWWSKGGKSKQLLNFGDVWLKCRDLAMTVMLPEGYPESVTSDYLDYSLWRGVQGIAAQISGVLATQALLYAVGLGKGAIPTAAAVNWVLKDGIGYLSKIMLSKYGRHFDVNPKGWRLFADLLENAAFGMEILTPAFPHLFVPIGAVAGAGRSASALIQAATRSCFYAGFAAQRNFAEVIAKGEAQGMVSKSIGIMLGIALANGVQSSTPLALASFGVITWIHMFCNLKSYQSIQLRTLNPYRASLVFSQYLLSGLVPSVKEVNDEEPFFPAFPFLILKPTSEDQVEVLSTDAKDAASHIDRRLHLGSKLSDVVKSRDEAVALKLVDPFGILRLDSTVVLKESSSKLDMLKSLFQVCYLYWLEKNAGIKSTTIVDDCRPGARLQISLEYVQREFNHAKNDGEIAGWVVDGLIARPLPSRVRIGYENPSPVAVS</sequence>
<dbReference type="PANTHER" id="PTHR12770">
    <property type="entry name" value="RUS1 FAMILY PROTEIN C16ORF58"/>
    <property type="match status" value="1"/>
</dbReference>
<dbReference type="InterPro" id="IPR054549">
    <property type="entry name" value="UVB_sens_RUS_dom"/>
</dbReference>
<evidence type="ECO:0000256" key="2">
    <source>
        <dbReference type="SAM" id="MobiDB-lite"/>
    </source>
</evidence>
<organism evidence="4 5">
    <name type="scientific">Phtheirospermum japonicum</name>
    <dbReference type="NCBI Taxonomy" id="374723"/>
    <lineage>
        <taxon>Eukaryota</taxon>
        <taxon>Viridiplantae</taxon>
        <taxon>Streptophyta</taxon>
        <taxon>Embryophyta</taxon>
        <taxon>Tracheophyta</taxon>
        <taxon>Spermatophyta</taxon>
        <taxon>Magnoliopsida</taxon>
        <taxon>eudicotyledons</taxon>
        <taxon>Gunneridae</taxon>
        <taxon>Pentapetalae</taxon>
        <taxon>asterids</taxon>
        <taxon>lamiids</taxon>
        <taxon>Lamiales</taxon>
        <taxon>Orobanchaceae</taxon>
        <taxon>Orobanchaceae incertae sedis</taxon>
        <taxon>Phtheirospermum</taxon>
    </lineage>
</organism>
<dbReference type="GO" id="GO:0009941">
    <property type="term" value="C:chloroplast envelope"/>
    <property type="evidence" value="ECO:0007669"/>
    <property type="project" value="TreeGrafter"/>
</dbReference>
<evidence type="ECO:0000256" key="1">
    <source>
        <dbReference type="ARBA" id="ARBA00007558"/>
    </source>
</evidence>